<dbReference type="Proteomes" id="UP000031647">
    <property type="component" value="Chromosome"/>
</dbReference>
<evidence type="ECO:0000313" key="2">
    <source>
        <dbReference type="Proteomes" id="UP000031647"/>
    </source>
</evidence>
<name>A0A0A6ZYZ3_SHIDY</name>
<protein>
    <submittedName>
        <fullName evidence="1">Uncharacterized protein</fullName>
    </submittedName>
</protein>
<dbReference type="AlphaFoldDB" id="A0A0A6ZYZ3"/>
<dbReference type="KEGG" id="sdz:Asd1617_04328"/>
<sequence>MPGFTANETPLRIIHQIQLIRGITLTGEDVIRFGVSFLKSG</sequence>
<proteinExistence type="predicted"/>
<gene>
    <name evidence="1" type="ORF">Asd1617_04328</name>
</gene>
<dbReference type="EMBL" id="CP006736">
    <property type="protein sequence ID" value="AHA67155.1"/>
    <property type="molecule type" value="Genomic_DNA"/>
</dbReference>
<evidence type="ECO:0000313" key="1">
    <source>
        <dbReference type="EMBL" id="AHA67155.1"/>
    </source>
</evidence>
<reference evidence="1 2" key="1">
    <citation type="submission" date="2013-09" db="EMBL/GenBank/DDBJ databases">
        <title>Comparative genomics of Sd1617 to representative strains in evaluating its pathogenesis.</title>
        <authorList>
            <person name="Aksomboon Vongsawan A."/>
            <person name="Kapatral V."/>
            <person name="Vaisvil B."/>
            <person name="Serichantalergs O."/>
            <person name="Hale T.L."/>
            <person name="Mason C.J."/>
        </authorList>
    </citation>
    <scope>NUCLEOTIDE SEQUENCE [LARGE SCALE GENOMIC DNA]</scope>
    <source>
        <strain evidence="1 2">1617</strain>
    </source>
</reference>
<dbReference type="HOGENOM" id="CLU_3276621_0_0_6"/>
<accession>A0A0A6ZYZ3</accession>
<organism evidence="1 2">
    <name type="scientific">Shigella dysenteriae 1617</name>
    <dbReference type="NCBI Taxonomy" id="754093"/>
    <lineage>
        <taxon>Bacteria</taxon>
        <taxon>Pseudomonadati</taxon>
        <taxon>Pseudomonadota</taxon>
        <taxon>Gammaproteobacteria</taxon>
        <taxon>Enterobacterales</taxon>
        <taxon>Enterobacteriaceae</taxon>
        <taxon>Shigella</taxon>
    </lineage>
</organism>